<keyword evidence="4 6" id="KW-1133">Transmembrane helix</keyword>
<dbReference type="EMBL" id="ABXP02000106">
    <property type="protein sequence ID" value="KKC29026.1"/>
    <property type="molecule type" value="Genomic_DNA"/>
</dbReference>
<dbReference type="GO" id="GO:0005436">
    <property type="term" value="F:sodium:phosphate symporter activity"/>
    <property type="evidence" value="ECO:0007669"/>
    <property type="project" value="InterPro"/>
</dbReference>
<dbReference type="GO" id="GO:0005886">
    <property type="term" value="C:plasma membrane"/>
    <property type="evidence" value="ECO:0007669"/>
    <property type="project" value="UniProtKB-SubCell"/>
</dbReference>
<feature type="transmembrane region" description="Helical" evidence="6">
    <location>
        <begin position="217"/>
        <end position="236"/>
    </location>
</feature>
<dbReference type="PANTHER" id="PTHR10010:SF46">
    <property type="entry name" value="SODIUM-DEPENDENT PHOSPHATE TRANSPORT PROTEIN 2B"/>
    <property type="match status" value="1"/>
</dbReference>
<keyword evidence="2" id="KW-1003">Cell membrane</keyword>
<evidence type="ECO:0000256" key="4">
    <source>
        <dbReference type="ARBA" id="ARBA00022989"/>
    </source>
</evidence>
<feature type="transmembrane region" description="Helical" evidence="6">
    <location>
        <begin position="173"/>
        <end position="197"/>
    </location>
</feature>
<dbReference type="InterPro" id="IPR003841">
    <property type="entry name" value="Na/Pi_transpt"/>
</dbReference>
<comment type="caution">
    <text evidence="7">The sequence shown here is derived from an EMBL/GenBank/DDBJ whole genome shotgun (WGS) entry which is preliminary data.</text>
</comment>
<evidence type="ECO:0000256" key="6">
    <source>
        <dbReference type="SAM" id="Phobius"/>
    </source>
</evidence>
<feature type="transmembrane region" description="Helical" evidence="6">
    <location>
        <begin position="6"/>
        <end position="28"/>
    </location>
</feature>
<gene>
    <name evidence="7" type="ORF">CDSM653_01877</name>
</gene>
<dbReference type="Proteomes" id="UP000010146">
    <property type="component" value="Unassembled WGS sequence"/>
</dbReference>
<dbReference type="NCBIfam" id="NF037997">
    <property type="entry name" value="Na_Pi_symport"/>
    <property type="match status" value="1"/>
</dbReference>
<keyword evidence="3 6" id="KW-0812">Transmembrane</keyword>
<accession>A0A0F5PKT9</accession>
<feature type="transmembrane region" description="Helical" evidence="6">
    <location>
        <begin position="243"/>
        <end position="266"/>
    </location>
</feature>
<feature type="transmembrane region" description="Helical" evidence="6">
    <location>
        <begin position="106"/>
        <end position="128"/>
    </location>
</feature>
<evidence type="ECO:0000313" key="8">
    <source>
        <dbReference type="Proteomes" id="UP000010146"/>
    </source>
</evidence>
<dbReference type="PANTHER" id="PTHR10010">
    <property type="entry name" value="SOLUTE CARRIER FAMILY 34 SODIUM PHOSPHATE , MEMBER 2-RELATED"/>
    <property type="match status" value="1"/>
</dbReference>
<dbReference type="AlphaFoldDB" id="A0A0F5PKT9"/>
<sequence length="319" mass="35065">MEDRMLIFLSLLYFSVGIGIFIWGIFTITSGLKSISKEKLSYFINHFANSLFKSITIGFIVTLILQSSSMVTVIAVTMANARLLTLKSAAGIIMGSNIGTTIAVQLYAFNLFKLAPFLVFIGSLLHFQNWHSKLKLLGDVSLGFGLVFYGLKIMELATAPFKNSGVNLTNSNLSNPLIGIFIGVVSALILQSSNIGIATLQVLVTSHILSLEQALPIIYGLNIGTCSEAFILSFASSREGKKIALFNIFLNLWGTLVFLPFTNFFAELLRHTSPSNPLRQVANAHTFFNIFSAIAIIPFLKIIFNLLDKIVNISKRKKP</sequence>
<reference evidence="7 8" key="1">
    <citation type="submission" date="2008-07" db="EMBL/GenBank/DDBJ databases">
        <authorList>
            <person name="Gonzalez J."/>
            <person name="Sokolova T."/>
            <person name="Ferriera S."/>
            <person name="Johnson J."/>
            <person name="Kravitz S."/>
            <person name="Beeson K."/>
            <person name="Sutton G."/>
            <person name="Rogers Y.-H."/>
            <person name="Friedman R."/>
            <person name="Frazier M."/>
            <person name="Venter J.C."/>
        </authorList>
    </citation>
    <scope>NUCLEOTIDE SEQUENCE [LARGE SCALE GENOMIC DNA]</scope>
    <source>
        <strain evidence="7 8">DSM 12653</strain>
    </source>
</reference>
<organism evidence="7 8">
    <name type="scientific">Caldanaerobacter subterraneus subsp. pacificus DSM 12653</name>
    <dbReference type="NCBI Taxonomy" id="391606"/>
    <lineage>
        <taxon>Bacteria</taxon>
        <taxon>Bacillati</taxon>
        <taxon>Bacillota</taxon>
        <taxon>Clostridia</taxon>
        <taxon>Thermoanaerobacterales</taxon>
        <taxon>Thermoanaerobacteraceae</taxon>
        <taxon>Caldanaerobacter</taxon>
    </lineage>
</organism>
<evidence type="ECO:0000256" key="1">
    <source>
        <dbReference type="ARBA" id="ARBA00004651"/>
    </source>
</evidence>
<evidence type="ECO:0000256" key="2">
    <source>
        <dbReference type="ARBA" id="ARBA00022475"/>
    </source>
</evidence>
<dbReference type="Pfam" id="PF02690">
    <property type="entry name" value="Na_Pi_cotrans"/>
    <property type="match status" value="2"/>
</dbReference>
<reference evidence="8" key="3">
    <citation type="submission" date="2015-02" db="EMBL/GenBank/DDBJ databases">
        <title>Genome analysis of three genomes within the thermophilic hydrogenogenic bacterial species Caldanaerobacter subterraneus.</title>
        <authorList>
            <person name="Sant'Anna F.H."/>
            <person name="Lebedinsky A."/>
            <person name="Sokolova T."/>
            <person name="Robb F.T."/>
            <person name="Gonzalez J.M."/>
        </authorList>
    </citation>
    <scope>NUCLEOTIDE SEQUENCE [LARGE SCALE GENOMIC DNA]</scope>
    <source>
        <strain evidence="8">DSM 12653</strain>
    </source>
</reference>
<feature type="transmembrane region" description="Helical" evidence="6">
    <location>
        <begin position="286"/>
        <end position="307"/>
    </location>
</feature>
<evidence type="ECO:0000256" key="3">
    <source>
        <dbReference type="ARBA" id="ARBA00022692"/>
    </source>
</evidence>
<dbReference type="GO" id="GO:0044341">
    <property type="term" value="P:sodium-dependent phosphate transport"/>
    <property type="evidence" value="ECO:0007669"/>
    <property type="project" value="InterPro"/>
</dbReference>
<name>A0A0F5PKT9_9THEO</name>
<keyword evidence="5 6" id="KW-0472">Membrane</keyword>
<evidence type="ECO:0000256" key="5">
    <source>
        <dbReference type="ARBA" id="ARBA00023136"/>
    </source>
</evidence>
<proteinExistence type="predicted"/>
<evidence type="ECO:0000313" key="7">
    <source>
        <dbReference type="EMBL" id="KKC29026.1"/>
    </source>
</evidence>
<comment type="subcellular location">
    <subcellularLocation>
        <location evidence="1">Cell membrane</location>
        <topology evidence="1">Multi-pass membrane protein</topology>
    </subcellularLocation>
</comment>
<protein>
    <submittedName>
        <fullName evidence="7">Na+/phosphate symporter</fullName>
    </submittedName>
</protein>
<feature type="transmembrane region" description="Helical" evidence="6">
    <location>
        <begin position="140"/>
        <end position="161"/>
    </location>
</feature>
<reference evidence="7 8" key="2">
    <citation type="journal article" date="2015" name="BMC Genomics">
        <title>Analysis of three genomes within the thermophilic bacterial species Caldanaerobacter subterraneus with a focus on carbon monoxide dehydrogenase evolution and hydrolase diversity.</title>
        <authorList>
            <person name="Sant'Anna F.H."/>
            <person name="Lebedinsky A.V."/>
            <person name="Sokolova T.G."/>
            <person name="Robb F.T."/>
            <person name="Gonzalez J.M."/>
        </authorList>
    </citation>
    <scope>NUCLEOTIDE SEQUENCE [LARGE SCALE GENOMIC DNA]</scope>
    <source>
        <strain evidence="7 8">DSM 12653</strain>
    </source>
</reference>